<organism evidence="1 2">
    <name type="scientific">Clytia hemisphaerica</name>
    <dbReference type="NCBI Taxonomy" id="252671"/>
    <lineage>
        <taxon>Eukaryota</taxon>
        <taxon>Metazoa</taxon>
        <taxon>Cnidaria</taxon>
        <taxon>Hydrozoa</taxon>
        <taxon>Hydroidolina</taxon>
        <taxon>Leptothecata</taxon>
        <taxon>Obeliida</taxon>
        <taxon>Clytiidae</taxon>
        <taxon>Clytia</taxon>
    </lineage>
</organism>
<keyword evidence="2" id="KW-1185">Reference proteome</keyword>
<evidence type="ECO:0000313" key="2">
    <source>
        <dbReference type="Proteomes" id="UP000594262"/>
    </source>
</evidence>
<accession>A0A7M5X334</accession>
<dbReference type="Proteomes" id="UP000594262">
    <property type="component" value="Unplaced"/>
</dbReference>
<dbReference type="EnsemblMetazoa" id="CLYHEMT016243.1">
    <property type="protein sequence ID" value="CLYHEMP016243.1"/>
    <property type="gene ID" value="CLYHEMG016243"/>
</dbReference>
<protein>
    <submittedName>
        <fullName evidence="1">Uncharacterized protein</fullName>
    </submittedName>
</protein>
<dbReference type="AlphaFoldDB" id="A0A7M5X334"/>
<sequence>MVYGSGQFWNKWQRPAERFIDKIPEWDEKRVSFESEITKSLPGNGNYFIDFSAAPKNFKLQYFMSTPLSLRENDYYMQIEPQEWDGCIYLQIASPATPI</sequence>
<proteinExistence type="predicted"/>
<reference evidence="1" key="1">
    <citation type="submission" date="2021-01" db="UniProtKB">
        <authorList>
            <consortium name="EnsemblMetazoa"/>
        </authorList>
    </citation>
    <scope>IDENTIFICATION</scope>
</reference>
<dbReference type="OrthoDB" id="196957at2759"/>
<name>A0A7M5X334_9CNID</name>
<evidence type="ECO:0000313" key="1">
    <source>
        <dbReference type="EnsemblMetazoa" id="CLYHEMP016243.1"/>
    </source>
</evidence>